<accession>A0A381THL8</accession>
<evidence type="ECO:0008006" key="3">
    <source>
        <dbReference type="Google" id="ProtNLM"/>
    </source>
</evidence>
<organism evidence="2">
    <name type="scientific">marine metagenome</name>
    <dbReference type="NCBI Taxonomy" id="408172"/>
    <lineage>
        <taxon>unclassified sequences</taxon>
        <taxon>metagenomes</taxon>
        <taxon>ecological metagenomes</taxon>
    </lineage>
</organism>
<evidence type="ECO:0000313" key="2">
    <source>
        <dbReference type="EMBL" id="SVA15001.1"/>
    </source>
</evidence>
<proteinExistence type="predicted"/>
<feature type="compositionally biased region" description="Basic and acidic residues" evidence="1">
    <location>
        <begin position="786"/>
        <end position="796"/>
    </location>
</feature>
<reference evidence="2" key="1">
    <citation type="submission" date="2018-05" db="EMBL/GenBank/DDBJ databases">
        <authorList>
            <person name="Lanie J.A."/>
            <person name="Ng W.-L."/>
            <person name="Kazmierczak K.M."/>
            <person name="Andrzejewski T.M."/>
            <person name="Davidsen T.M."/>
            <person name="Wayne K.J."/>
            <person name="Tettelin H."/>
            <person name="Glass J.I."/>
            <person name="Rusch D."/>
            <person name="Podicherti R."/>
            <person name="Tsui H.-C.T."/>
            <person name="Winkler M.E."/>
        </authorList>
    </citation>
    <scope>NUCLEOTIDE SEQUENCE</scope>
</reference>
<evidence type="ECO:0000256" key="1">
    <source>
        <dbReference type="SAM" id="MobiDB-lite"/>
    </source>
</evidence>
<feature type="region of interest" description="Disordered" evidence="1">
    <location>
        <begin position="705"/>
        <end position="814"/>
    </location>
</feature>
<name>A0A381THL8_9ZZZZ</name>
<dbReference type="EMBL" id="UINC01004530">
    <property type="protein sequence ID" value="SVA15001.1"/>
    <property type="molecule type" value="Genomic_DNA"/>
</dbReference>
<dbReference type="SUPFAM" id="SSF69318">
    <property type="entry name" value="Integrin alpha N-terminal domain"/>
    <property type="match status" value="1"/>
</dbReference>
<dbReference type="InterPro" id="IPR028994">
    <property type="entry name" value="Integrin_alpha_N"/>
</dbReference>
<protein>
    <recommendedName>
        <fullName evidence="3">VCBS repeat-containing protein</fullName>
    </recommendedName>
</protein>
<sequence length="814" mass="90188">MMFRTSIMEISGQFKCLLVGVMWLTIPVFGNQSHIKGLYDLDNNGIREILILQSEKPEAILVEVTNTSIGDTLWSYSFPDDRWFTDAIVVDINGNGQPDLVATARLQPNNEDRTWLFVFPGTNTGFENKPLVVNDKGLNINNLRPINLSRVEGAPGFLSISFGTPVRKTLVLHPEITDTEIYVDKGRIISNPLIQNGFGHMYSGGFSSGGRHYLAQFSTELNTLKISVFDVDKDYQNITTEVLQLGDARGVIAQEIQSYNNNSRTKESGLLIPFTTGDVKILKVIEDKLVLSDSEFSGKNLFPKLINPSESELVNLVNTRVQSGYYHVIQTPTDYLRGVREANLIPKPKIVSGPTLADYLNEVGVGERSVSKEKIDIPKVSDGMHSADWAAEAGVKIEKIESNLVMNDTIDSLKIVTVPDTDDEILAFSETVRKALVPKPSKAIQQNEAKNESFPIDLYYVLVMTPATETKDRFIFDGEAPFGVAVNQVPSMGAPTHFQHSVSANLAHLRHGNEYDFAYTLKENIVDSVTTLIMVHDMQTNIVFLSISPIQDSLSQSYQPEAFDPKLFEFPDYFFEGFPTSLGMDFTDKLIRFSFNDQIDSSLYQGIYLSATTPSIPAQSLAVFLDEGTLQAIRGEVKVRENGSKKITTEFDISGFVEPKVMFSRLIQEDFPDSLKTRLLQGGSLEEPLFGPDGKLPRVIHERRLPNAQFDQENPSIPVEPLKGIFPEGQGVTTKAKAPVEHPVPQPQDPSEEPAFPEPPIGETSTTDMPSDTLKLENAKSIPSDKIGKTPPKESLIESTHPTVPDTVDPGNNN</sequence>
<dbReference type="AlphaFoldDB" id="A0A381THL8"/>
<gene>
    <name evidence="2" type="ORF">METZ01_LOCUS67855</name>
</gene>